<dbReference type="AlphaFoldDB" id="A0A3A4N5U4"/>
<dbReference type="SMART" id="SM00116">
    <property type="entry name" value="CBS"/>
    <property type="match status" value="2"/>
</dbReference>
<dbReference type="Proteomes" id="UP000265882">
    <property type="component" value="Unassembled WGS sequence"/>
</dbReference>
<evidence type="ECO:0000256" key="1">
    <source>
        <dbReference type="ARBA" id="ARBA00023122"/>
    </source>
</evidence>
<evidence type="ECO:0000313" key="4">
    <source>
        <dbReference type="EMBL" id="RJP17223.1"/>
    </source>
</evidence>
<feature type="domain" description="CBS" evidence="3">
    <location>
        <begin position="15"/>
        <end position="74"/>
    </location>
</feature>
<dbReference type="InterPro" id="IPR046342">
    <property type="entry name" value="CBS_dom_sf"/>
</dbReference>
<dbReference type="EMBL" id="QZKU01000117">
    <property type="protein sequence ID" value="RJP17223.1"/>
    <property type="molecule type" value="Genomic_DNA"/>
</dbReference>
<evidence type="ECO:0000313" key="5">
    <source>
        <dbReference type="Proteomes" id="UP000265882"/>
    </source>
</evidence>
<reference evidence="4 5" key="1">
    <citation type="journal article" date="2017" name="ISME J.">
        <title>Energy and carbon metabolisms in a deep terrestrial subsurface fluid microbial community.</title>
        <authorList>
            <person name="Momper L."/>
            <person name="Jungbluth S.P."/>
            <person name="Lee M.D."/>
            <person name="Amend J.P."/>
        </authorList>
    </citation>
    <scope>NUCLEOTIDE SEQUENCE [LARGE SCALE GENOMIC DNA]</scope>
    <source>
        <strain evidence="4">SURF_5</strain>
    </source>
</reference>
<gene>
    <name evidence="4" type="ORF">C4520_17115</name>
</gene>
<dbReference type="Pfam" id="PF00571">
    <property type="entry name" value="CBS"/>
    <property type="match status" value="2"/>
</dbReference>
<keyword evidence="1 2" id="KW-0129">CBS domain</keyword>
<evidence type="ECO:0000256" key="2">
    <source>
        <dbReference type="PROSITE-ProRule" id="PRU00703"/>
    </source>
</evidence>
<protein>
    <submittedName>
        <fullName evidence="4">CBS domain-containing protein</fullName>
    </submittedName>
</protein>
<accession>A0A3A4N5U4</accession>
<dbReference type="InterPro" id="IPR051257">
    <property type="entry name" value="Diverse_CBS-Domain"/>
</dbReference>
<dbReference type="SUPFAM" id="SSF54631">
    <property type="entry name" value="CBS-domain pair"/>
    <property type="match status" value="1"/>
</dbReference>
<organism evidence="4 5">
    <name type="scientific">Abyssobacteria bacterium (strain SURF_5)</name>
    <dbReference type="NCBI Taxonomy" id="2093360"/>
    <lineage>
        <taxon>Bacteria</taxon>
        <taxon>Pseudomonadati</taxon>
        <taxon>Candidatus Hydrogenedentota</taxon>
        <taxon>Candidatus Abyssobacteria</taxon>
    </lineage>
</organism>
<proteinExistence type="predicted"/>
<sequence>MRKNPMKVRNHFKTITPEVDIVTANTTIEVIIQIISRNPASRSVFVIDQDERLIGVISTKDVLQILGAKYLRKRTVFVLHEILAITAADIMREAESVGPDDDLEQALRIAVVHNMEDIPVVENNKVIGNLDCFELIKGISAQKRIEQRERYDSSG</sequence>
<evidence type="ECO:0000259" key="3">
    <source>
        <dbReference type="PROSITE" id="PS51371"/>
    </source>
</evidence>
<comment type="caution">
    <text evidence="4">The sequence shown here is derived from an EMBL/GenBank/DDBJ whole genome shotgun (WGS) entry which is preliminary data.</text>
</comment>
<dbReference type="PANTHER" id="PTHR43080:SF2">
    <property type="entry name" value="CBS DOMAIN-CONTAINING PROTEIN"/>
    <property type="match status" value="1"/>
</dbReference>
<dbReference type="Gene3D" id="3.10.580.10">
    <property type="entry name" value="CBS-domain"/>
    <property type="match status" value="1"/>
</dbReference>
<dbReference type="PROSITE" id="PS51371">
    <property type="entry name" value="CBS"/>
    <property type="match status" value="1"/>
</dbReference>
<dbReference type="PANTHER" id="PTHR43080">
    <property type="entry name" value="CBS DOMAIN-CONTAINING PROTEIN CBSX3, MITOCHONDRIAL"/>
    <property type="match status" value="1"/>
</dbReference>
<name>A0A3A4N5U4_ABYX5</name>
<dbReference type="InterPro" id="IPR000644">
    <property type="entry name" value="CBS_dom"/>
</dbReference>